<name>A0ABV8QNC3_9GAMM</name>
<gene>
    <name evidence="2" type="ORF">ACFOZ5_19235</name>
</gene>
<feature type="domain" description="NAD(P)-binding" evidence="1">
    <location>
        <begin position="7"/>
        <end position="188"/>
    </location>
</feature>
<dbReference type="Gene3D" id="3.40.50.720">
    <property type="entry name" value="NAD(P)-binding Rossmann-like Domain"/>
    <property type="match status" value="1"/>
</dbReference>
<dbReference type="Pfam" id="PF13460">
    <property type="entry name" value="NAD_binding_10"/>
    <property type="match status" value="1"/>
</dbReference>
<evidence type="ECO:0000313" key="2">
    <source>
        <dbReference type="EMBL" id="MFC4261160.1"/>
    </source>
</evidence>
<dbReference type="EMBL" id="JBHSDI010000064">
    <property type="protein sequence ID" value="MFC4261160.1"/>
    <property type="molecule type" value="Genomic_DNA"/>
</dbReference>
<dbReference type="PANTHER" id="PTHR15020:SF50">
    <property type="entry name" value="UPF0659 PROTEIN YMR090W"/>
    <property type="match status" value="1"/>
</dbReference>
<dbReference type="InterPro" id="IPR016040">
    <property type="entry name" value="NAD(P)-bd_dom"/>
</dbReference>
<dbReference type="InterPro" id="IPR036291">
    <property type="entry name" value="NAD(P)-bd_dom_sf"/>
</dbReference>
<organism evidence="2 3">
    <name type="scientific">Marinobacter lacisalsi</name>
    <dbReference type="NCBI Taxonomy" id="475979"/>
    <lineage>
        <taxon>Bacteria</taxon>
        <taxon>Pseudomonadati</taxon>
        <taxon>Pseudomonadota</taxon>
        <taxon>Gammaproteobacteria</taxon>
        <taxon>Pseudomonadales</taxon>
        <taxon>Marinobacteraceae</taxon>
        <taxon>Marinobacter</taxon>
    </lineage>
</organism>
<dbReference type="Proteomes" id="UP001595798">
    <property type="component" value="Unassembled WGS sequence"/>
</dbReference>
<evidence type="ECO:0000259" key="1">
    <source>
        <dbReference type="Pfam" id="PF13460"/>
    </source>
</evidence>
<dbReference type="PANTHER" id="PTHR15020">
    <property type="entry name" value="FLAVIN REDUCTASE-RELATED"/>
    <property type="match status" value="1"/>
</dbReference>
<sequence>MRVLIAGANGKIGQHLVRHMADSQHIARAMVRNPEQAPELERLGAAETVVADLEQDCSHALKDCDAVIFTAGSGPHTGPEKTVDVDQNGAIRLIDAAEAAGVKRFLLVSSMRADAPEKAPEKIHHYLRAKQKADEHLRASSLDFTLVRPGPLTNDPGTGKVELSPRLDRTGSIPREDVASVLLAVLDADNTVRQTFDLLSGDDGIAESLARL</sequence>
<dbReference type="RefSeq" id="WP_379890430.1">
    <property type="nucleotide sequence ID" value="NZ_JBHSDI010000064.1"/>
</dbReference>
<proteinExistence type="predicted"/>
<dbReference type="SUPFAM" id="SSF51735">
    <property type="entry name" value="NAD(P)-binding Rossmann-fold domains"/>
    <property type="match status" value="1"/>
</dbReference>
<reference evidence="3" key="1">
    <citation type="journal article" date="2019" name="Int. J. Syst. Evol. Microbiol.">
        <title>The Global Catalogue of Microorganisms (GCM) 10K type strain sequencing project: providing services to taxonomists for standard genome sequencing and annotation.</title>
        <authorList>
            <consortium name="The Broad Institute Genomics Platform"/>
            <consortium name="The Broad Institute Genome Sequencing Center for Infectious Disease"/>
            <person name="Wu L."/>
            <person name="Ma J."/>
        </authorList>
    </citation>
    <scope>NUCLEOTIDE SEQUENCE [LARGE SCALE GENOMIC DNA]</scope>
    <source>
        <strain evidence="3">CECT 7297</strain>
    </source>
</reference>
<keyword evidence="3" id="KW-1185">Reference proteome</keyword>
<protein>
    <submittedName>
        <fullName evidence="2">SDR family oxidoreductase</fullName>
    </submittedName>
</protein>
<evidence type="ECO:0000313" key="3">
    <source>
        <dbReference type="Proteomes" id="UP001595798"/>
    </source>
</evidence>
<accession>A0ABV8QNC3</accession>
<dbReference type="CDD" id="cd05243">
    <property type="entry name" value="SDR_a5"/>
    <property type="match status" value="1"/>
</dbReference>
<comment type="caution">
    <text evidence="2">The sequence shown here is derived from an EMBL/GenBank/DDBJ whole genome shotgun (WGS) entry which is preliminary data.</text>
</comment>